<evidence type="ECO:0000313" key="2">
    <source>
        <dbReference type="Proteomes" id="UP000053825"/>
    </source>
</evidence>
<dbReference type="Proteomes" id="UP000053825">
    <property type="component" value="Unassembled WGS sequence"/>
</dbReference>
<dbReference type="EMBL" id="KQ414688">
    <property type="protein sequence ID" value="KOC63647.1"/>
    <property type="molecule type" value="Genomic_DNA"/>
</dbReference>
<evidence type="ECO:0008006" key="3">
    <source>
        <dbReference type="Google" id="ProtNLM"/>
    </source>
</evidence>
<reference evidence="1 2" key="1">
    <citation type="submission" date="2015-07" db="EMBL/GenBank/DDBJ databases">
        <title>The genome of Habropoda laboriosa.</title>
        <authorList>
            <person name="Pan H."/>
            <person name="Kapheim K."/>
        </authorList>
    </citation>
    <scope>NUCLEOTIDE SEQUENCE [LARGE SCALE GENOMIC DNA]</scope>
    <source>
        <strain evidence="1">0110345459</strain>
    </source>
</reference>
<organism evidence="1 2">
    <name type="scientific">Habropoda laboriosa</name>
    <dbReference type="NCBI Taxonomy" id="597456"/>
    <lineage>
        <taxon>Eukaryota</taxon>
        <taxon>Metazoa</taxon>
        <taxon>Ecdysozoa</taxon>
        <taxon>Arthropoda</taxon>
        <taxon>Hexapoda</taxon>
        <taxon>Insecta</taxon>
        <taxon>Pterygota</taxon>
        <taxon>Neoptera</taxon>
        <taxon>Endopterygota</taxon>
        <taxon>Hymenoptera</taxon>
        <taxon>Apocrita</taxon>
        <taxon>Aculeata</taxon>
        <taxon>Apoidea</taxon>
        <taxon>Anthophila</taxon>
        <taxon>Apidae</taxon>
        <taxon>Habropoda</taxon>
    </lineage>
</organism>
<accession>A0A0L7QYJ3</accession>
<name>A0A0L7QYJ3_9HYME</name>
<proteinExistence type="predicted"/>
<keyword evidence="2" id="KW-1185">Reference proteome</keyword>
<gene>
    <name evidence="1" type="ORF">WH47_00715</name>
</gene>
<dbReference type="AlphaFoldDB" id="A0A0L7QYJ3"/>
<protein>
    <recommendedName>
        <fullName evidence="3">SHSP domain-containing protein</fullName>
    </recommendedName>
</protein>
<evidence type="ECO:0000313" key="1">
    <source>
        <dbReference type="EMBL" id="KOC63647.1"/>
    </source>
</evidence>
<sequence length="271" mass="31103">MDTRRSRCLKCDGDVITDSGHCSKCLTSLKILQRPPFVNLKQEERKQEPAKMTAKPIESSYVMQIVSSGVREDNVFEAKMMLAPELELSSIKITVKGCNLRVNVCKPLNDEFLCSLAEINEKSIFGDLMRRMSRHCENLLIPEDILIIDMDNLPQHCRENAITLKQNDFMNFEMVLDGRKMSMKFEKVPNFYVIDNKEYYAAEMMTTGLKVETATLATDNMLNIKLHSSDDLSYVKNLNFLIPHEANAKEVSIEILNDTIFMRAPIKKRHT</sequence>